<dbReference type="InterPro" id="IPR024079">
    <property type="entry name" value="MetalloPept_cat_dom_sf"/>
</dbReference>
<protein>
    <recommendedName>
        <fullName evidence="1">Peptidase M12A domain-containing protein</fullName>
    </recommendedName>
</protein>
<organism evidence="2 3">
    <name type="scientific">Parelaphostrongylus tenuis</name>
    <name type="common">Meningeal worm</name>
    <dbReference type="NCBI Taxonomy" id="148309"/>
    <lineage>
        <taxon>Eukaryota</taxon>
        <taxon>Metazoa</taxon>
        <taxon>Ecdysozoa</taxon>
        <taxon>Nematoda</taxon>
        <taxon>Chromadorea</taxon>
        <taxon>Rhabditida</taxon>
        <taxon>Rhabditina</taxon>
        <taxon>Rhabditomorpha</taxon>
        <taxon>Strongyloidea</taxon>
        <taxon>Metastrongylidae</taxon>
        <taxon>Parelaphostrongylus</taxon>
    </lineage>
</organism>
<reference evidence="2" key="1">
    <citation type="submission" date="2021-06" db="EMBL/GenBank/DDBJ databases">
        <title>Parelaphostrongylus tenuis whole genome reference sequence.</title>
        <authorList>
            <person name="Garwood T.J."/>
            <person name="Larsen P.A."/>
            <person name="Fountain-Jones N.M."/>
            <person name="Garbe J.R."/>
            <person name="Macchietto M.G."/>
            <person name="Kania S.A."/>
            <person name="Gerhold R.W."/>
            <person name="Richards J.E."/>
            <person name="Wolf T.M."/>
        </authorList>
    </citation>
    <scope>NUCLEOTIDE SEQUENCE</scope>
    <source>
        <strain evidence="2">MNPRO001-30</strain>
        <tissue evidence="2">Meninges</tissue>
    </source>
</reference>
<proteinExistence type="predicted"/>
<name>A0AAD5MB17_PARTN</name>
<dbReference type="EMBL" id="JAHQIW010002455">
    <property type="protein sequence ID" value="KAJ1355352.1"/>
    <property type="molecule type" value="Genomic_DNA"/>
</dbReference>
<accession>A0AAD5MB17</accession>
<comment type="caution">
    <text evidence="2">The sequence shown here is derived from an EMBL/GenBank/DDBJ whole genome shotgun (WGS) entry which is preliminary data.</text>
</comment>
<dbReference type="Proteomes" id="UP001196413">
    <property type="component" value="Unassembled WGS sequence"/>
</dbReference>
<dbReference type="GO" id="GO:0006508">
    <property type="term" value="P:proteolysis"/>
    <property type="evidence" value="ECO:0007669"/>
    <property type="project" value="InterPro"/>
</dbReference>
<feature type="domain" description="Peptidase M12A" evidence="1">
    <location>
        <begin position="5"/>
        <end position="42"/>
    </location>
</feature>
<evidence type="ECO:0000313" key="2">
    <source>
        <dbReference type="EMBL" id="KAJ1355352.1"/>
    </source>
</evidence>
<dbReference type="AlphaFoldDB" id="A0AAD5MB17"/>
<keyword evidence="3" id="KW-1185">Reference proteome</keyword>
<dbReference type="Gene3D" id="3.40.390.10">
    <property type="entry name" value="Collagenase (Catalytic Domain)"/>
    <property type="match status" value="1"/>
</dbReference>
<evidence type="ECO:0000313" key="3">
    <source>
        <dbReference type="Proteomes" id="UP001196413"/>
    </source>
</evidence>
<evidence type="ECO:0000259" key="1">
    <source>
        <dbReference type="Pfam" id="PF01400"/>
    </source>
</evidence>
<dbReference type="Pfam" id="PF01400">
    <property type="entry name" value="Astacin"/>
    <property type="match status" value="1"/>
</dbReference>
<dbReference type="InterPro" id="IPR001506">
    <property type="entry name" value="Peptidase_M12A"/>
</dbReference>
<sequence length="77" mass="8116">MSEKVKNKIAVVNGEGCWSHVGRIIGTQALSLGDGCESTDVMEGLRQSVRLAGILIRETAGGVFVLAAMAEIIVTEE</sequence>
<gene>
    <name evidence="2" type="ORF">KIN20_012729</name>
</gene>
<dbReference type="GO" id="GO:0004222">
    <property type="term" value="F:metalloendopeptidase activity"/>
    <property type="evidence" value="ECO:0007669"/>
    <property type="project" value="InterPro"/>
</dbReference>